<keyword evidence="2" id="KW-1185">Reference proteome</keyword>
<reference evidence="1 2" key="1">
    <citation type="submission" date="2023-08" db="EMBL/GenBank/DDBJ databases">
        <title>Implementing the SeqCode for naming new Mesorhizobium species isolated from Vachellia karroo root nodules.</title>
        <authorList>
            <person name="Van Lill M."/>
        </authorList>
    </citation>
    <scope>NUCLEOTIDE SEQUENCE [LARGE SCALE GENOMIC DNA]</scope>
    <source>
        <strain evidence="1 2">VK4B</strain>
    </source>
</reference>
<evidence type="ECO:0000313" key="2">
    <source>
        <dbReference type="Proteomes" id="UP001276564"/>
    </source>
</evidence>
<name>A0ABU5ASE4_9HYPH</name>
<gene>
    <name evidence="1" type="ORF">RFM23_21535</name>
</gene>
<sequence>MHPISHLFEDIYRNYWGISPASDRPERRRLTRPAVRNRDWLARRKRRQD</sequence>
<dbReference type="RefSeq" id="WP_187331415.1">
    <property type="nucleotide sequence ID" value="NZ_JARAKC010000005.1"/>
</dbReference>
<accession>A0ABU5ASE4</accession>
<proteinExistence type="predicted"/>
<comment type="caution">
    <text evidence="1">The sequence shown here is derived from an EMBL/GenBank/DDBJ whole genome shotgun (WGS) entry which is preliminary data.</text>
</comment>
<protein>
    <submittedName>
        <fullName evidence="1">Uncharacterized protein</fullName>
    </submittedName>
</protein>
<organism evidence="1 2">
    <name type="scientific">Mesorhizobium abyssinicae</name>
    <dbReference type="NCBI Taxonomy" id="1209958"/>
    <lineage>
        <taxon>Bacteria</taxon>
        <taxon>Pseudomonadati</taxon>
        <taxon>Pseudomonadota</taxon>
        <taxon>Alphaproteobacteria</taxon>
        <taxon>Hyphomicrobiales</taxon>
        <taxon>Phyllobacteriaceae</taxon>
        <taxon>Mesorhizobium</taxon>
    </lineage>
</organism>
<dbReference type="EMBL" id="JAVIIP010000012">
    <property type="protein sequence ID" value="MDX8540205.1"/>
    <property type="molecule type" value="Genomic_DNA"/>
</dbReference>
<dbReference type="Proteomes" id="UP001276564">
    <property type="component" value="Unassembled WGS sequence"/>
</dbReference>
<evidence type="ECO:0000313" key="1">
    <source>
        <dbReference type="EMBL" id="MDX8540205.1"/>
    </source>
</evidence>